<sequence>MIGLILGQGLNTIKEGVYHKPLALLVVKPIKSVK</sequence>
<dbReference type="Proteomes" id="UP000184516">
    <property type="component" value="Unassembled WGS sequence"/>
</dbReference>
<dbReference type="AlphaFoldDB" id="A0A1M5KJT8"/>
<accession>A0A1M5KJT8</accession>
<dbReference type="EMBL" id="FQWB01000004">
    <property type="protein sequence ID" value="SHG52920.1"/>
    <property type="molecule type" value="Genomic_DNA"/>
</dbReference>
<keyword evidence="2" id="KW-1185">Reference proteome</keyword>
<gene>
    <name evidence="1" type="ORF">SAMN05443549_104340</name>
</gene>
<protein>
    <submittedName>
        <fullName evidence="1">Uncharacterized protein</fullName>
    </submittedName>
</protein>
<dbReference type="STRING" id="468056.SAMN05443549_104340"/>
<evidence type="ECO:0000313" key="1">
    <source>
        <dbReference type="EMBL" id="SHG52920.1"/>
    </source>
</evidence>
<evidence type="ECO:0000313" key="2">
    <source>
        <dbReference type="Proteomes" id="UP000184516"/>
    </source>
</evidence>
<name>A0A1M5KJT8_9FLAO</name>
<proteinExistence type="predicted"/>
<organism evidence="1 2">
    <name type="scientific">Flavobacterium fluvii</name>
    <dbReference type="NCBI Taxonomy" id="468056"/>
    <lineage>
        <taxon>Bacteria</taxon>
        <taxon>Pseudomonadati</taxon>
        <taxon>Bacteroidota</taxon>
        <taxon>Flavobacteriia</taxon>
        <taxon>Flavobacteriales</taxon>
        <taxon>Flavobacteriaceae</taxon>
        <taxon>Flavobacterium</taxon>
    </lineage>
</organism>
<reference evidence="2" key="1">
    <citation type="submission" date="2016-11" db="EMBL/GenBank/DDBJ databases">
        <authorList>
            <person name="Varghese N."/>
            <person name="Submissions S."/>
        </authorList>
    </citation>
    <scope>NUCLEOTIDE SEQUENCE [LARGE SCALE GENOMIC DNA]</scope>
    <source>
        <strain evidence="2">DSM 19978</strain>
    </source>
</reference>